<sequence length="81" mass="9511">MVNTDFFYRKILKRDRSKILFTFVVIAHSYGASTWLSSRHGFWYAMMLIAFNSALYIFINENSHSLADVSQADDADFYDIR</sequence>
<dbReference type="OrthoDB" id="1120081at2"/>
<keyword evidence="1" id="KW-1133">Transmembrane helix</keyword>
<dbReference type="EMBL" id="CP030041">
    <property type="protein sequence ID" value="AWW30067.1"/>
    <property type="molecule type" value="Genomic_DNA"/>
</dbReference>
<dbReference type="KEGG" id="est:DN752_07980"/>
<reference evidence="2 3" key="1">
    <citation type="submission" date="2018-06" db="EMBL/GenBank/DDBJ databases">
        <title>Echinicola strongylocentroti sp. nov., isolated from a sea urchin Strongylocentrotus intermedius.</title>
        <authorList>
            <person name="Bae S.S."/>
        </authorList>
    </citation>
    <scope>NUCLEOTIDE SEQUENCE [LARGE SCALE GENOMIC DNA]</scope>
    <source>
        <strain evidence="2 3">MEBiC08714</strain>
    </source>
</reference>
<keyword evidence="1" id="KW-0472">Membrane</keyword>
<evidence type="ECO:0000313" key="2">
    <source>
        <dbReference type="EMBL" id="AWW30067.1"/>
    </source>
</evidence>
<name>A0A2Z4IH84_9BACT</name>
<proteinExistence type="predicted"/>
<dbReference type="Proteomes" id="UP000248688">
    <property type="component" value="Chromosome"/>
</dbReference>
<accession>A0A2Z4IH84</accession>
<evidence type="ECO:0000313" key="3">
    <source>
        <dbReference type="Proteomes" id="UP000248688"/>
    </source>
</evidence>
<gene>
    <name evidence="2" type="ORF">DN752_07980</name>
</gene>
<evidence type="ECO:0000256" key="1">
    <source>
        <dbReference type="SAM" id="Phobius"/>
    </source>
</evidence>
<feature type="transmembrane region" description="Helical" evidence="1">
    <location>
        <begin position="42"/>
        <end position="59"/>
    </location>
</feature>
<keyword evidence="1" id="KW-0812">Transmembrane</keyword>
<feature type="transmembrane region" description="Helical" evidence="1">
    <location>
        <begin position="19"/>
        <end position="36"/>
    </location>
</feature>
<protein>
    <submittedName>
        <fullName evidence="2">Uncharacterized protein</fullName>
    </submittedName>
</protein>
<keyword evidence="3" id="KW-1185">Reference proteome</keyword>
<organism evidence="2 3">
    <name type="scientific">Echinicola strongylocentroti</name>
    <dbReference type="NCBI Taxonomy" id="1795355"/>
    <lineage>
        <taxon>Bacteria</taxon>
        <taxon>Pseudomonadati</taxon>
        <taxon>Bacteroidota</taxon>
        <taxon>Cytophagia</taxon>
        <taxon>Cytophagales</taxon>
        <taxon>Cyclobacteriaceae</taxon>
        <taxon>Echinicola</taxon>
    </lineage>
</organism>
<dbReference type="AlphaFoldDB" id="A0A2Z4IH84"/>